<dbReference type="EMBL" id="CP107006">
    <property type="protein sequence ID" value="UYQ91256.1"/>
    <property type="molecule type" value="Genomic_DNA"/>
</dbReference>
<protein>
    <submittedName>
        <fullName evidence="1">DUF5018 domain-containing protein</fullName>
    </submittedName>
</protein>
<organism evidence="1 2">
    <name type="scientific">Chitinophaga horti</name>
    <dbReference type="NCBI Taxonomy" id="2920382"/>
    <lineage>
        <taxon>Bacteria</taxon>
        <taxon>Pseudomonadati</taxon>
        <taxon>Bacteroidota</taxon>
        <taxon>Chitinophagia</taxon>
        <taxon>Chitinophagales</taxon>
        <taxon>Chitinophagaceae</taxon>
        <taxon>Chitinophaga</taxon>
    </lineage>
</organism>
<dbReference type="Proteomes" id="UP001162741">
    <property type="component" value="Chromosome"/>
</dbReference>
<keyword evidence="2" id="KW-1185">Reference proteome</keyword>
<accession>A0ABY6IYN3</accession>
<proteinExistence type="predicted"/>
<evidence type="ECO:0000313" key="1">
    <source>
        <dbReference type="EMBL" id="UYQ91256.1"/>
    </source>
</evidence>
<reference evidence="1" key="1">
    <citation type="submission" date="2022-10" db="EMBL/GenBank/DDBJ databases">
        <title>Chitinophaga sp. nov., isolated from soil.</title>
        <authorList>
            <person name="Jeon C.O."/>
        </authorList>
    </citation>
    <scope>NUCLEOTIDE SEQUENCE</scope>
    <source>
        <strain evidence="1">R8</strain>
    </source>
</reference>
<name>A0ABY6IYN3_9BACT</name>
<gene>
    <name evidence="1" type="ORF">MKQ68_14270</name>
</gene>
<sequence>MKKFFVFSILIVTAALVLNGCKKEFPVDEDGLLITSRTECFITDLDLLGADQQTVRTGPTLVDTSALTINVTVFFGTDLKNIYPVFSLAQDCKLDPKVVKTDFSDLAAPRKYTVISGNRKIKRTYTVYVTVKQ</sequence>
<dbReference type="Gene3D" id="2.60.40.2340">
    <property type="match status" value="1"/>
</dbReference>
<dbReference type="RefSeq" id="WP_244839328.1">
    <property type="nucleotide sequence ID" value="NZ_CP107006.1"/>
</dbReference>
<evidence type="ECO:0000313" key="2">
    <source>
        <dbReference type="Proteomes" id="UP001162741"/>
    </source>
</evidence>